<dbReference type="GO" id="GO:0016887">
    <property type="term" value="F:ATP hydrolysis activity"/>
    <property type="evidence" value="ECO:0007669"/>
    <property type="project" value="InterPro"/>
</dbReference>
<evidence type="ECO:0000256" key="2">
    <source>
        <dbReference type="ARBA" id="ARBA00022741"/>
    </source>
</evidence>
<name>A0A7N2LBH8_QUELO</name>
<evidence type="ECO:0000313" key="9">
    <source>
        <dbReference type="Proteomes" id="UP000594261"/>
    </source>
</evidence>
<dbReference type="InterPro" id="IPR050168">
    <property type="entry name" value="AAA_ATPase_domain"/>
</dbReference>
<dbReference type="FunFam" id="1.10.8.60:FF:000038">
    <property type="entry name" value="spermatogenesis-associated protein 5-like protein 1"/>
    <property type="match status" value="1"/>
</dbReference>
<dbReference type="InterPro" id="IPR027417">
    <property type="entry name" value="P-loop_NTPase"/>
</dbReference>
<feature type="transmembrane region" description="Helical" evidence="5">
    <location>
        <begin position="216"/>
        <end position="238"/>
    </location>
</feature>
<dbReference type="EnsemblPlants" id="QL03p073983:mrna">
    <property type="protein sequence ID" value="QL03p073983:mrna"/>
    <property type="gene ID" value="QL03p073983"/>
</dbReference>
<protein>
    <submittedName>
        <fullName evidence="8">Uncharacterized protein</fullName>
    </submittedName>
</protein>
<dbReference type="Proteomes" id="UP000594261">
    <property type="component" value="Chromosome 3"/>
</dbReference>
<dbReference type="EMBL" id="LRBV02000003">
    <property type="status" value="NOT_ANNOTATED_CDS"/>
    <property type="molecule type" value="Genomic_DNA"/>
</dbReference>
<keyword evidence="5" id="KW-0812">Transmembrane</keyword>
<dbReference type="Pfam" id="PF00004">
    <property type="entry name" value="AAA"/>
    <property type="match status" value="1"/>
</dbReference>
<organism evidence="8 9">
    <name type="scientific">Quercus lobata</name>
    <name type="common">Valley oak</name>
    <dbReference type="NCBI Taxonomy" id="97700"/>
    <lineage>
        <taxon>Eukaryota</taxon>
        <taxon>Viridiplantae</taxon>
        <taxon>Streptophyta</taxon>
        <taxon>Embryophyta</taxon>
        <taxon>Tracheophyta</taxon>
        <taxon>Spermatophyta</taxon>
        <taxon>Magnoliopsida</taxon>
        <taxon>eudicotyledons</taxon>
        <taxon>Gunneridae</taxon>
        <taxon>Pentapetalae</taxon>
        <taxon>rosids</taxon>
        <taxon>fabids</taxon>
        <taxon>Fagales</taxon>
        <taxon>Fagaceae</taxon>
        <taxon>Quercus</taxon>
    </lineage>
</organism>
<keyword evidence="5" id="KW-1133">Transmembrane helix</keyword>
<evidence type="ECO:0000256" key="4">
    <source>
        <dbReference type="RuleBase" id="RU003651"/>
    </source>
</evidence>
<evidence type="ECO:0000256" key="5">
    <source>
        <dbReference type="SAM" id="Phobius"/>
    </source>
</evidence>
<dbReference type="AlphaFoldDB" id="A0A7N2LBH8"/>
<dbReference type="Pfam" id="PF17862">
    <property type="entry name" value="AAA_lid_3"/>
    <property type="match status" value="1"/>
</dbReference>
<keyword evidence="2 4" id="KW-0547">Nucleotide-binding</keyword>
<dbReference type="SUPFAM" id="SSF52540">
    <property type="entry name" value="P-loop containing nucleoside triphosphate hydrolases"/>
    <property type="match status" value="1"/>
</dbReference>
<dbReference type="GO" id="GO:0005524">
    <property type="term" value="F:ATP binding"/>
    <property type="evidence" value="ECO:0007669"/>
    <property type="project" value="UniProtKB-KW"/>
</dbReference>
<dbReference type="Gene3D" id="1.10.8.60">
    <property type="match status" value="1"/>
</dbReference>
<keyword evidence="5" id="KW-0472">Membrane</keyword>
<evidence type="ECO:0000259" key="6">
    <source>
        <dbReference type="Pfam" id="PF00004"/>
    </source>
</evidence>
<dbReference type="OMA" id="NENSKYH"/>
<comment type="similarity">
    <text evidence="1 4">Belongs to the AAA ATPase family.</text>
</comment>
<evidence type="ECO:0000256" key="1">
    <source>
        <dbReference type="ARBA" id="ARBA00006914"/>
    </source>
</evidence>
<evidence type="ECO:0000259" key="7">
    <source>
        <dbReference type="Pfam" id="PF17862"/>
    </source>
</evidence>
<keyword evidence="3 4" id="KW-0067">ATP-binding</keyword>
<dbReference type="PANTHER" id="PTHR23077">
    <property type="entry name" value="AAA-FAMILY ATPASE"/>
    <property type="match status" value="1"/>
</dbReference>
<reference evidence="8" key="2">
    <citation type="submission" date="2021-01" db="UniProtKB">
        <authorList>
            <consortium name="EnsemblPlants"/>
        </authorList>
    </citation>
    <scope>IDENTIFICATION</scope>
</reference>
<dbReference type="InterPro" id="IPR041569">
    <property type="entry name" value="AAA_lid_3"/>
</dbReference>
<dbReference type="Gene3D" id="3.40.50.300">
    <property type="entry name" value="P-loop containing nucleotide triphosphate hydrolases"/>
    <property type="match status" value="1"/>
</dbReference>
<evidence type="ECO:0000313" key="8">
    <source>
        <dbReference type="EnsemblPlants" id="QL03p073983:mrna"/>
    </source>
</evidence>
<reference evidence="8 9" key="1">
    <citation type="journal article" date="2016" name="G3 (Bethesda)">
        <title>First Draft Assembly and Annotation of the Genome of a California Endemic Oak Quercus lobata Nee (Fagaceae).</title>
        <authorList>
            <person name="Sork V.L."/>
            <person name="Fitz-Gibbon S.T."/>
            <person name="Puiu D."/>
            <person name="Crepeau M."/>
            <person name="Gugger P.F."/>
            <person name="Sherman R."/>
            <person name="Stevens K."/>
            <person name="Langley C.H."/>
            <person name="Pellegrini M."/>
            <person name="Salzberg S.L."/>
        </authorList>
    </citation>
    <scope>NUCLEOTIDE SEQUENCE [LARGE SCALE GENOMIC DNA]</scope>
    <source>
        <strain evidence="8 9">cv. SW786</strain>
    </source>
</reference>
<dbReference type="PANTHER" id="PTHR23077:SF117">
    <property type="entry name" value="AAA+ ATPASE DOMAIN-CONTAINING PROTEIN"/>
    <property type="match status" value="1"/>
</dbReference>
<dbReference type="InParanoid" id="A0A7N2LBH8"/>
<dbReference type="PROSITE" id="PS00674">
    <property type="entry name" value="AAA"/>
    <property type="match status" value="1"/>
</dbReference>
<accession>A0A7N2LBH8</accession>
<feature type="domain" description="AAA ATPase AAA+ lid" evidence="7">
    <location>
        <begin position="119"/>
        <end position="164"/>
    </location>
</feature>
<sequence length="251" mass="27453">MNVGEGEALLRNTFQRARLTAPSIIFFDEVDVAAKRGGSSSSNITVGEWLLSTLLTEMDGLEEAKGILVLAATNRPHAIDAALMRPGRFDLVLYVALPDLEGWYEILPEHTRSMKIGLDVDLRRIAGDTELFTGAELEDLCSEAGIVALREDITATVVCDQHFQIVKDSLKPTLTRAEIDSYALFMKKPSVKRSGEFVSSVKNDSKHKKETFGPLFTLKVGVVSFILLAAAAAAKYFLTSTDQTLLELATT</sequence>
<dbReference type="Gramene" id="QL03p073983:mrna">
    <property type="protein sequence ID" value="QL03p073983:mrna"/>
    <property type="gene ID" value="QL03p073983"/>
</dbReference>
<keyword evidence="9" id="KW-1185">Reference proteome</keyword>
<evidence type="ECO:0000256" key="3">
    <source>
        <dbReference type="ARBA" id="ARBA00022840"/>
    </source>
</evidence>
<feature type="domain" description="ATPase AAA-type core" evidence="6">
    <location>
        <begin position="3"/>
        <end position="95"/>
    </location>
</feature>
<dbReference type="InterPro" id="IPR003960">
    <property type="entry name" value="ATPase_AAA_CS"/>
</dbReference>
<proteinExistence type="inferred from homology"/>
<dbReference type="InterPro" id="IPR003959">
    <property type="entry name" value="ATPase_AAA_core"/>
</dbReference>